<gene>
    <name evidence="2" type="ORF">OOU_Y34scaffold00402g1</name>
</gene>
<keyword evidence="1" id="KW-0812">Transmembrane</keyword>
<proteinExistence type="predicted"/>
<keyword evidence="1" id="KW-0472">Membrane</keyword>
<dbReference type="AlphaFoldDB" id="A0AA97PN45"/>
<dbReference type="EMBL" id="JH793793">
    <property type="protein sequence ID" value="ELQ40669.1"/>
    <property type="molecule type" value="Genomic_DNA"/>
</dbReference>
<organism evidence="2">
    <name type="scientific">Pyricularia oryzae (strain Y34)</name>
    <name type="common">Rice blast fungus</name>
    <name type="synonym">Magnaporthe oryzae</name>
    <dbReference type="NCBI Taxonomy" id="1143189"/>
    <lineage>
        <taxon>Eukaryota</taxon>
        <taxon>Fungi</taxon>
        <taxon>Dikarya</taxon>
        <taxon>Ascomycota</taxon>
        <taxon>Pezizomycotina</taxon>
        <taxon>Sordariomycetes</taxon>
        <taxon>Sordariomycetidae</taxon>
        <taxon>Magnaporthales</taxon>
        <taxon>Pyriculariaceae</taxon>
        <taxon>Pyricularia</taxon>
    </lineage>
</organism>
<dbReference type="Proteomes" id="UP000011086">
    <property type="component" value="Unassembled WGS sequence"/>
</dbReference>
<reference evidence="2" key="1">
    <citation type="journal article" date="2012" name="PLoS Genet.">
        <title>Comparative analysis of the genomes of two field isolates of the rice blast fungus Magnaporthe oryzae.</title>
        <authorList>
            <person name="Xue M."/>
            <person name="Yang J."/>
            <person name="Li Z."/>
            <person name="Hu S."/>
            <person name="Yao N."/>
            <person name="Dean R.A."/>
            <person name="Zhao W."/>
            <person name="Shen M."/>
            <person name="Zhang H."/>
            <person name="Li C."/>
            <person name="Liu L."/>
            <person name="Cao L."/>
            <person name="Xu X."/>
            <person name="Xing Y."/>
            <person name="Hsiang T."/>
            <person name="Zhang Z."/>
            <person name="Xu J.R."/>
            <person name="Peng Y.L."/>
        </authorList>
    </citation>
    <scope>NUCLEOTIDE SEQUENCE</scope>
    <source>
        <strain evidence="2">Y34</strain>
    </source>
</reference>
<keyword evidence="1" id="KW-1133">Transmembrane helix</keyword>
<name>A0AA97PN45_PYRO3</name>
<accession>A0AA97PN45</accession>
<protein>
    <submittedName>
        <fullName evidence="2">Uncharacterized protein</fullName>
    </submittedName>
</protein>
<evidence type="ECO:0000313" key="2">
    <source>
        <dbReference type="EMBL" id="ELQ40669.1"/>
    </source>
</evidence>
<feature type="non-terminal residue" evidence="2">
    <location>
        <position position="1"/>
    </location>
</feature>
<feature type="transmembrane region" description="Helical" evidence="1">
    <location>
        <begin position="20"/>
        <end position="38"/>
    </location>
</feature>
<evidence type="ECO:0000256" key="1">
    <source>
        <dbReference type="SAM" id="Phobius"/>
    </source>
</evidence>
<sequence>GFKLVKFITGESEAYSIMQFRHIFVIGPILALLPAILAQKWCYTTIQDSNGFVFYDETAKIASVRLLPPEGWAGTREIVTAKVGIARKAVYWHLSTKIVLRGE</sequence>